<reference evidence="2" key="1">
    <citation type="submission" date="2018-12" db="EMBL/GenBank/DDBJ databases">
        <title>A new species of lactobacillus.</title>
        <authorList>
            <person name="Jian Y."/>
            <person name="Xin L."/>
            <person name="Hong Z.J."/>
            <person name="Ming L.Z."/>
            <person name="Hong X.Z."/>
        </authorList>
    </citation>
    <scope>NUCLEOTIDE SEQUENCE [LARGE SCALE GENOMIC DNA]</scope>
    <source>
        <strain evidence="2">HSLZ-75</strain>
    </source>
</reference>
<dbReference type="KEGG" id="lji:ELX58_03620"/>
<sequence length="278" mass="33960">MKKNWNGRQVRHVLKAWYNLDHHFDRLTLNGLKYMEQFYFRMSYLSPKEQALLAELFYHPMEQQPRLTEVVKAKDLDYLKFNYAVHKLERKLMKYRQSPNLSKSMVGTLQFRQLADAFHSIINVLQKKFTKYPQIKRLDQADDEDFGMYKEWSRNKVERVLSSWCRVVKRPPKHQQCQISLVRQLIFRLSYLPKVNYMILRQYYYYPTRQQQRAIRSEHLAQDDNIYLGTLLLHRLHGLEALRQPRYLPKMSFTDDERWQIHNDRQTIRAILDRAFQR</sequence>
<name>A0A4P6ZLX7_9LACO</name>
<dbReference type="Proteomes" id="UP000294321">
    <property type="component" value="Chromosome"/>
</dbReference>
<proteinExistence type="predicted"/>
<dbReference type="AlphaFoldDB" id="A0A4P6ZLX7"/>
<dbReference type="RefSeq" id="WP_133441801.1">
    <property type="nucleotide sequence ID" value="NZ_CP034726.1"/>
</dbReference>
<evidence type="ECO:0000313" key="1">
    <source>
        <dbReference type="EMBL" id="QBP18240.1"/>
    </source>
</evidence>
<organism evidence="1 2">
    <name type="scientific">Acetilactobacillus jinshanensis</name>
    <dbReference type="NCBI Taxonomy" id="1720083"/>
    <lineage>
        <taxon>Bacteria</taxon>
        <taxon>Bacillati</taxon>
        <taxon>Bacillota</taxon>
        <taxon>Bacilli</taxon>
        <taxon>Lactobacillales</taxon>
        <taxon>Lactobacillaceae</taxon>
        <taxon>Acetilactobacillus</taxon>
    </lineage>
</organism>
<accession>A0A4P6ZLX7</accession>
<keyword evidence="2" id="KW-1185">Reference proteome</keyword>
<dbReference type="EMBL" id="CP034726">
    <property type="protein sequence ID" value="QBP18240.1"/>
    <property type="molecule type" value="Genomic_DNA"/>
</dbReference>
<protein>
    <submittedName>
        <fullName evidence="1">Uncharacterized protein</fullName>
    </submittedName>
</protein>
<gene>
    <name evidence="1" type="ORF">ELX58_03620</name>
</gene>
<evidence type="ECO:0000313" key="2">
    <source>
        <dbReference type="Proteomes" id="UP000294321"/>
    </source>
</evidence>